<dbReference type="AlphaFoldDB" id="A0AA86NBJ7"/>
<name>A0AA86NBJ7_9EUKA</name>
<proteinExistence type="predicted"/>
<protein>
    <submittedName>
        <fullName evidence="3">Hypothetical_protein</fullName>
    </submittedName>
</protein>
<feature type="coiled-coil region" evidence="1">
    <location>
        <begin position="156"/>
        <end position="190"/>
    </location>
</feature>
<reference evidence="3 4" key="2">
    <citation type="submission" date="2024-07" db="EMBL/GenBank/DDBJ databases">
        <authorList>
            <person name="Akdeniz Z."/>
        </authorList>
    </citation>
    <scope>NUCLEOTIDE SEQUENCE [LARGE SCALE GENOMIC DNA]</scope>
</reference>
<gene>
    <name evidence="2" type="ORF">HINF_LOCUS3988</name>
    <name evidence="3" type="ORF">HINF_LOCUS72836</name>
</gene>
<evidence type="ECO:0000313" key="3">
    <source>
        <dbReference type="EMBL" id="CAL6104550.1"/>
    </source>
</evidence>
<dbReference type="EMBL" id="CAXDID020000584">
    <property type="protein sequence ID" value="CAL6104550.1"/>
    <property type="molecule type" value="Genomic_DNA"/>
</dbReference>
<organism evidence="2">
    <name type="scientific">Hexamita inflata</name>
    <dbReference type="NCBI Taxonomy" id="28002"/>
    <lineage>
        <taxon>Eukaryota</taxon>
        <taxon>Metamonada</taxon>
        <taxon>Diplomonadida</taxon>
        <taxon>Hexamitidae</taxon>
        <taxon>Hexamitinae</taxon>
        <taxon>Hexamita</taxon>
    </lineage>
</organism>
<dbReference type="Proteomes" id="UP001642409">
    <property type="component" value="Unassembled WGS sequence"/>
</dbReference>
<accession>A0AA86NBJ7</accession>
<dbReference type="EMBL" id="CATOUU010000097">
    <property type="protein sequence ID" value="CAI9916343.1"/>
    <property type="molecule type" value="Genomic_DNA"/>
</dbReference>
<evidence type="ECO:0000313" key="2">
    <source>
        <dbReference type="EMBL" id="CAI9916343.1"/>
    </source>
</evidence>
<sequence>MQEYEELRKLIGYVAKQTSNDRVYKILRDCTDLLSTYSLISDKADIYSTLITVYDQLLQINPQQIILIRLMNSLSTFFTYQNFNDPINIFQLSTNIQQTNEKLNEKEKQILELENEQREENEKLNFILTEKQTFLQKQKETNEEKKQQELLMIHALENMNKMVDALEHTMKDLQTEVQMLKQHKDKKKVAKK</sequence>
<keyword evidence="4" id="KW-1185">Reference proteome</keyword>
<reference evidence="2" key="1">
    <citation type="submission" date="2023-06" db="EMBL/GenBank/DDBJ databases">
        <authorList>
            <person name="Kurt Z."/>
        </authorList>
    </citation>
    <scope>NUCLEOTIDE SEQUENCE</scope>
</reference>
<keyword evidence="1" id="KW-0175">Coiled coil</keyword>
<feature type="coiled-coil region" evidence="1">
    <location>
        <begin position="89"/>
        <end position="130"/>
    </location>
</feature>
<evidence type="ECO:0000313" key="4">
    <source>
        <dbReference type="Proteomes" id="UP001642409"/>
    </source>
</evidence>
<comment type="caution">
    <text evidence="2">The sequence shown here is derived from an EMBL/GenBank/DDBJ whole genome shotgun (WGS) entry which is preliminary data.</text>
</comment>
<evidence type="ECO:0000256" key="1">
    <source>
        <dbReference type="SAM" id="Coils"/>
    </source>
</evidence>